<name>V9W1Z9_9RHOB</name>
<evidence type="ECO:0000313" key="2">
    <source>
        <dbReference type="EMBL" id="AHD03202.1"/>
    </source>
</evidence>
<evidence type="ECO:0000256" key="1">
    <source>
        <dbReference type="SAM" id="MobiDB-lite"/>
    </source>
</evidence>
<dbReference type="EMBL" id="CP006773">
    <property type="protein sequence ID" value="AHD03202.1"/>
    <property type="molecule type" value="Genomic_DNA"/>
</dbReference>
<gene>
    <name evidence="2" type="ORF">METH_16525</name>
</gene>
<dbReference type="HOGENOM" id="CLU_3409598_0_0_5"/>
<reference evidence="2 3" key="1">
    <citation type="submission" date="2013-09" db="EMBL/GenBank/DDBJ databases">
        <authorList>
            <consortium name="DOE Joint Genome Institute"/>
            <person name="Klenk H.-P."/>
            <person name="Huntemann M."/>
            <person name="Han J."/>
            <person name="Chen A."/>
            <person name="Kyrpides N."/>
            <person name="Mavromatis K."/>
            <person name="Markowitz V."/>
            <person name="Palaniappan K."/>
            <person name="Ivanova N."/>
            <person name="Schaumberg A."/>
            <person name="Pati A."/>
            <person name="Liolios K."/>
            <person name="Nordberg H.P."/>
            <person name="Cantor M.N."/>
            <person name="Hua S.X."/>
            <person name="Woyke T."/>
        </authorList>
    </citation>
    <scope>NUCLEOTIDE SEQUENCE [LARGE SCALE GENOMIC DNA]</scope>
    <source>
        <strain evidence="2 3">DSM 14336</strain>
    </source>
</reference>
<dbReference type="Proteomes" id="UP000018780">
    <property type="component" value="Chromosome"/>
</dbReference>
<proteinExistence type="predicted"/>
<sequence>MAIGAGMAEAEQVAAERRGRRSNGDLQGV</sequence>
<feature type="region of interest" description="Disordered" evidence="1">
    <location>
        <begin position="1"/>
        <end position="29"/>
    </location>
</feature>
<accession>V9W1Z9</accession>
<protein>
    <submittedName>
        <fullName evidence="2">Uncharacterized protein</fullName>
    </submittedName>
</protein>
<evidence type="ECO:0000313" key="3">
    <source>
        <dbReference type="Proteomes" id="UP000018780"/>
    </source>
</evidence>
<organism evidence="2 3">
    <name type="scientific">Leisingera methylohalidivorans DSM 14336</name>
    <dbReference type="NCBI Taxonomy" id="999552"/>
    <lineage>
        <taxon>Bacteria</taxon>
        <taxon>Pseudomonadati</taxon>
        <taxon>Pseudomonadota</taxon>
        <taxon>Alphaproteobacteria</taxon>
        <taxon>Rhodobacterales</taxon>
        <taxon>Roseobacteraceae</taxon>
        <taxon>Leisingera</taxon>
    </lineage>
</organism>
<dbReference type="KEGG" id="lmd:METH_16525"/>
<keyword evidence="3" id="KW-1185">Reference proteome</keyword>
<dbReference type="AlphaFoldDB" id="V9W1Z9"/>